<organism evidence="1 2">
    <name type="scientific">Christiangramia sediminicola</name>
    <dbReference type="NCBI Taxonomy" id="3073267"/>
    <lineage>
        <taxon>Bacteria</taxon>
        <taxon>Pseudomonadati</taxon>
        <taxon>Bacteroidota</taxon>
        <taxon>Flavobacteriia</taxon>
        <taxon>Flavobacteriales</taxon>
        <taxon>Flavobacteriaceae</taxon>
        <taxon>Christiangramia</taxon>
    </lineage>
</organism>
<name>A0ABU1EUJ7_9FLAO</name>
<dbReference type="RefSeq" id="WP_309562888.1">
    <property type="nucleotide sequence ID" value="NZ_JAVJIU010000008.1"/>
</dbReference>
<gene>
    <name evidence="1" type="ORF">RE431_15565</name>
</gene>
<protein>
    <submittedName>
        <fullName evidence="1">Uncharacterized protein</fullName>
    </submittedName>
</protein>
<comment type="caution">
    <text evidence="1">The sequence shown here is derived from an EMBL/GenBank/DDBJ whole genome shotgun (WGS) entry which is preliminary data.</text>
</comment>
<sequence length="109" mass="12373">MTQQYFLNENVFITESGTTINDDNATLYFSEEAFAEILNKAEHYGISIYDIKSTSTISGEAGKSVNHLTLKKKATDSTWYRGAFKSLKNHQKGYIYAATYKVSKKLLNR</sequence>
<proteinExistence type="predicted"/>
<dbReference type="EMBL" id="JAVJIU010000008">
    <property type="protein sequence ID" value="MDR5592060.1"/>
    <property type="molecule type" value="Genomic_DNA"/>
</dbReference>
<keyword evidence="2" id="KW-1185">Reference proteome</keyword>
<evidence type="ECO:0000313" key="2">
    <source>
        <dbReference type="Proteomes" id="UP001257234"/>
    </source>
</evidence>
<evidence type="ECO:0000313" key="1">
    <source>
        <dbReference type="EMBL" id="MDR5592060.1"/>
    </source>
</evidence>
<accession>A0ABU1EUJ7</accession>
<reference evidence="2" key="1">
    <citation type="submission" date="2023-07" db="EMBL/GenBank/DDBJ databases">
        <title>Christiangramia sp. SM2212., a novel bacterium of the family Flavobacteriaceae isolated from the sea sediment.</title>
        <authorList>
            <person name="Wang J."/>
            <person name="Zhang X."/>
        </authorList>
    </citation>
    <scope>NUCLEOTIDE SEQUENCE [LARGE SCALE GENOMIC DNA]</scope>
    <source>
        <strain evidence="2">SM2212</strain>
    </source>
</reference>
<dbReference type="Proteomes" id="UP001257234">
    <property type="component" value="Unassembled WGS sequence"/>
</dbReference>